<protein>
    <submittedName>
        <fullName evidence="2">Uncharacterized protein</fullName>
    </submittedName>
</protein>
<feature type="compositionally biased region" description="Basic residues" evidence="1">
    <location>
        <begin position="809"/>
        <end position="827"/>
    </location>
</feature>
<feature type="region of interest" description="Disordered" evidence="1">
    <location>
        <begin position="1008"/>
        <end position="1037"/>
    </location>
</feature>
<feature type="compositionally biased region" description="Low complexity" evidence="1">
    <location>
        <begin position="156"/>
        <end position="173"/>
    </location>
</feature>
<feature type="region of interest" description="Disordered" evidence="1">
    <location>
        <begin position="124"/>
        <end position="182"/>
    </location>
</feature>
<evidence type="ECO:0000256" key="1">
    <source>
        <dbReference type="SAM" id="MobiDB-lite"/>
    </source>
</evidence>
<reference evidence="2" key="1">
    <citation type="submission" date="2022-07" db="EMBL/GenBank/DDBJ databases">
        <title>Phylogenomic reconstructions and comparative analyses of Kickxellomycotina fungi.</title>
        <authorList>
            <person name="Reynolds N.K."/>
            <person name="Stajich J.E."/>
            <person name="Barry K."/>
            <person name="Grigoriev I.V."/>
            <person name="Crous P."/>
            <person name="Smith M.E."/>
        </authorList>
    </citation>
    <scope>NUCLEOTIDE SEQUENCE</scope>
    <source>
        <strain evidence="2">BCRC 34381</strain>
    </source>
</reference>
<dbReference type="EMBL" id="JANBOI010000487">
    <property type="protein sequence ID" value="KAJ1730210.1"/>
    <property type="molecule type" value="Genomic_DNA"/>
</dbReference>
<gene>
    <name evidence="2" type="ORF">LPJ61_003135</name>
</gene>
<keyword evidence="3" id="KW-1185">Reference proteome</keyword>
<evidence type="ECO:0000313" key="3">
    <source>
        <dbReference type="Proteomes" id="UP001143981"/>
    </source>
</evidence>
<proteinExistence type="predicted"/>
<feature type="region of interest" description="Disordered" evidence="1">
    <location>
        <begin position="28"/>
        <end position="49"/>
    </location>
</feature>
<feature type="compositionally biased region" description="Gly residues" evidence="1">
    <location>
        <begin position="131"/>
        <end position="148"/>
    </location>
</feature>
<feature type="region of interest" description="Disordered" evidence="1">
    <location>
        <begin position="805"/>
        <end position="950"/>
    </location>
</feature>
<feature type="compositionally biased region" description="Low complexity" evidence="1">
    <location>
        <begin position="926"/>
        <end position="950"/>
    </location>
</feature>
<feature type="region of interest" description="Disordered" evidence="1">
    <location>
        <begin position="1049"/>
        <end position="1080"/>
    </location>
</feature>
<feature type="compositionally biased region" description="Polar residues" evidence="1">
    <location>
        <begin position="1217"/>
        <end position="1233"/>
    </location>
</feature>
<dbReference type="OrthoDB" id="2148641at2759"/>
<feature type="region of interest" description="Disordered" evidence="1">
    <location>
        <begin position="230"/>
        <end position="268"/>
    </location>
</feature>
<dbReference type="Proteomes" id="UP001143981">
    <property type="component" value="Unassembled WGS sequence"/>
</dbReference>
<feature type="compositionally biased region" description="Acidic residues" evidence="1">
    <location>
        <begin position="844"/>
        <end position="854"/>
    </location>
</feature>
<feature type="compositionally biased region" description="Polar residues" evidence="1">
    <location>
        <begin position="1008"/>
        <end position="1021"/>
    </location>
</feature>
<sequence length="1376" mass="145377">MTDLDLDSKAILNGLVYLDQHNKLPPSAAGALAGQKPAQPRLAKKDAVSPAAARFADANGGAQAPKAGSGSSPHAIATLKVETSAVLKELARFRSCDDQTMSCFYCREWAQWVYRKQISPQAAASGTTATGPGGGGGSSGNGGNVGGSGKKKKRVQGGQAASHAAPGAGAVSGEDAAERERLERRRAARARFNAVSDLCQNLRSTVESERDMLSEAAAAAAATAAAGGVATTTSTGGSRPESPVGTAAPGTPSSAPQARSRSKDAEGSGLIDSIVEQVTVWCEGYQFPLAEVYEDLTFDFPADAFPYDDNQDPLDPALLLPALQMSKAYISLPAPSFPLLGNITSELIATHTYPTCQHTKADHPTPSELETQRLIFNSQLQKWRGEYKRSFEREMEPVWQITQLLLKSAQRIETMRVRLFARGCRTNREQFLQTIRTRTQPFAEFWARASEPYRTGKAATMVVEGDEAGGKQSRPKTSAQLAEDVDALVHTHLDNVLEVSASWSRTFLESYYGVAREFARELETILGECITMCDRRALGLKYPPPLTLQPQLSKARSAVACLLPQLEARVERVQQVVRERNSDIFSLAEDIRGSWAEASGTTVQTKLARAAHKDFRKRMRRIEHQQQVGVIGWAMRELEHLLTAPDVAAVVVDCLELLMTEAEILERAVGQVFVRKLEPTTEDLREQRQDIIDDFTEGLLTGREELAGIIGKLMLKEAWRILEANISLQRQKALLNEGGGGGGGGSGGKGKKNKAPYAASNVGGGAQTAVAAAAVVAAEMAAQEERVLAMADSIDAELLAADDGDAANGKKRRKSKKNKKKKGKKAGKQPLSPTDSLAARAAGDDDDDDDDADGESVRDPQNPFATLTWADGGDEAEASDAESALQDDYGSVDDRAPEGSATSEALPTPKQHAHQDREQEQEQEQEQQTAAAEVLTSFPALDTPQADAPLPAPALALQTKAAATASDDGAAARAARSRRGTNAARYVPGVGFVSDDGVNATSPQLIASPSLKMSPNGSTVSGPARAPVATARSATNGRMSPLSAARLVSPASRPHSPLVNATAPSVAGSDRRPASSLSSAAAAPLDKEALAGLQGALLAGPPEAMERAVSGLAYDNLVSLTLSALTERRRLADVAAKWHGAVNSVLQTYDAIASQMESFKNLCEAQDGEAARLTALLAQAAQDAQGWHERYDQLADELHRLESGRGNSADPEKREQPTGSRSGPANESASPATQALPLDLPGWGGLGQQPQQQQQQFPLGFGSALGTQYGGGFVRFPGIVPHTSGAAAARFMNNSSFAAAHSAADSLIRFPTTQAQHHQHQQQLAGLMMGMPVVGSAADLAASRALDGSGQLAAPTAPAPTSSSLLTALNAASQPL</sequence>
<feature type="region of interest" description="Disordered" evidence="1">
    <location>
        <begin position="1203"/>
        <end position="1254"/>
    </location>
</feature>
<organism evidence="2 3">
    <name type="scientific">Coemansia biformis</name>
    <dbReference type="NCBI Taxonomy" id="1286918"/>
    <lineage>
        <taxon>Eukaryota</taxon>
        <taxon>Fungi</taxon>
        <taxon>Fungi incertae sedis</taxon>
        <taxon>Zoopagomycota</taxon>
        <taxon>Kickxellomycotina</taxon>
        <taxon>Kickxellomycetes</taxon>
        <taxon>Kickxellales</taxon>
        <taxon>Kickxellaceae</taxon>
        <taxon>Coemansia</taxon>
    </lineage>
</organism>
<feature type="region of interest" description="Disordered" evidence="1">
    <location>
        <begin position="963"/>
        <end position="985"/>
    </location>
</feature>
<name>A0A9W8CYI3_9FUNG</name>
<feature type="region of interest" description="Disordered" evidence="1">
    <location>
        <begin position="54"/>
        <end position="73"/>
    </location>
</feature>
<accession>A0A9W8CYI3</accession>
<comment type="caution">
    <text evidence="2">The sequence shown here is derived from an EMBL/GenBank/DDBJ whole genome shotgun (WGS) entry which is preliminary data.</text>
</comment>
<evidence type="ECO:0000313" key="2">
    <source>
        <dbReference type="EMBL" id="KAJ1730210.1"/>
    </source>
</evidence>
<feature type="compositionally biased region" description="Low complexity" evidence="1">
    <location>
        <begin position="54"/>
        <end position="64"/>
    </location>
</feature>